<accession>A0A3B0YAM7</accession>
<dbReference type="GO" id="GO:0008360">
    <property type="term" value="P:regulation of cell shape"/>
    <property type="evidence" value="ECO:0007669"/>
    <property type="project" value="UniProtKB-KW"/>
</dbReference>
<keyword evidence="1" id="KW-0732">Signal</keyword>
<name>A0A3B0YAM7_9ZZZZ</name>
<evidence type="ECO:0000256" key="5">
    <source>
        <dbReference type="ARBA" id="ARBA00023139"/>
    </source>
</evidence>
<evidence type="ECO:0000256" key="4">
    <source>
        <dbReference type="ARBA" id="ARBA00023136"/>
    </source>
</evidence>
<gene>
    <name evidence="9" type="ORF">MNBD_GAMMA12-1756</name>
</gene>
<evidence type="ECO:0000256" key="1">
    <source>
        <dbReference type="ARBA" id="ARBA00022729"/>
    </source>
</evidence>
<dbReference type="InterPro" id="IPR007443">
    <property type="entry name" value="LpoA"/>
</dbReference>
<evidence type="ECO:0000256" key="6">
    <source>
        <dbReference type="ARBA" id="ARBA00023237"/>
    </source>
</evidence>
<evidence type="ECO:0000256" key="7">
    <source>
        <dbReference type="ARBA" id="ARBA00023288"/>
    </source>
</evidence>
<evidence type="ECO:0000256" key="2">
    <source>
        <dbReference type="ARBA" id="ARBA00022960"/>
    </source>
</evidence>
<organism evidence="9">
    <name type="scientific">hydrothermal vent metagenome</name>
    <dbReference type="NCBI Taxonomy" id="652676"/>
    <lineage>
        <taxon>unclassified sequences</taxon>
        <taxon>metagenomes</taxon>
        <taxon>ecological metagenomes</taxon>
    </lineage>
</organism>
<dbReference type="CDD" id="cd06339">
    <property type="entry name" value="PBP1_YraM_LppC_lipoprotein-like"/>
    <property type="match status" value="1"/>
</dbReference>
<dbReference type="AlphaFoldDB" id="A0A3B0YAM7"/>
<dbReference type="PANTHER" id="PTHR38038:SF1">
    <property type="entry name" value="PENICILLIN-BINDING PROTEIN ACTIVATOR LPOA"/>
    <property type="match status" value="1"/>
</dbReference>
<evidence type="ECO:0000313" key="9">
    <source>
        <dbReference type="EMBL" id="VAW72372.1"/>
    </source>
</evidence>
<dbReference type="Gene3D" id="3.40.50.2300">
    <property type="match status" value="2"/>
</dbReference>
<dbReference type="Pfam" id="PF04348">
    <property type="entry name" value="LppC"/>
    <property type="match status" value="1"/>
</dbReference>
<evidence type="ECO:0000256" key="3">
    <source>
        <dbReference type="ARBA" id="ARBA00022984"/>
    </source>
</evidence>
<dbReference type="InterPro" id="IPR011990">
    <property type="entry name" value="TPR-like_helical_dom_sf"/>
</dbReference>
<protein>
    <submittedName>
        <fullName evidence="9">Penicillin-binding protein activator LpoA</fullName>
    </submittedName>
</protein>
<evidence type="ECO:0000256" key="8">
    <source>
        <dbReference type="SAM" id="MobiDB-lite"/>
    </source>
</evidence>
<keyword evidence="3" id="KW-0573">Peptidoglycan synthesis</keyword>
<proteinExistence type="predicted"/>
<dbReference type="GO" id="GO:0031241">
    <property type="term" value="C:periplasmic side of cell outer membrane"/>
    <property type="evidence" value="ECO:0007669"/>
    <property type="project" value="TreeGrafter"/>
</dbReference>
<feature type="region of interest" description="Disordered" evidence="8">
    <location>
        <begin position="32"/>
        <end position="97"/>
    </location>
</feature>
<dbReference type="EMBL" id="UOFL01000036">
    <property type="protein sequence ID" value="VAW72372.1"/>
    <property type="molecule type" value="Genomic_DNA"/>
</dbReference>
<dbReference type="SUPFAM" id="SSF53822">
    <property type="entry name" value="Periplasmic binding protein-like I"/>
    <property type="match status" value="1"/>
</dbReference>
<keyword evidence="4" id="KW-0472">Membrane</keyword>
<sequence length="662" mass="74502">MQIKYKFINNIIYLSFVVLLTLAFSGYAVSQTSRMGKAPGSKPRMGNPQSDDSDEDFNTSRQNRNTTQSDSQSKKQKTDTAQSLLEQARTERNPEKAQQQKLQAVRILIGGQFYDQARSILDEISLASLAPSMRTVYKLLQAELALAAQQPEKALALAPKLSSSLPQGLRIQSHKTRAAIFRQMGKRLESLRELTQIESLISDSTELASIHQSIWNTLQQLPLKELRKYSTLAGGQSLSGWLQLGIIYKVSILSPTDFQAKLSVWRSKYPQHQAQKTILSMLAQEQKNIQNRPERLALLLPLKGRIGRSAAAIRDGLLTAHFASSKGRNKITVRIYDTSTHGKNIRGLYSLAVKEGAQFVIGPLRKSNVKQLATIDALPVPVLALNNLEIKPGEKVPSNFFLFGLSPEDEARQIAERAIFENKTRAIAFVPDSRWGGRVLAAFTKRYKELGGDLLEKTKYLPSVSDYSRPLKKLLNLDEAEARHKSLHKLLRVKTLAFEARRRQDADFIFIAAFPRQARLIGPQLRYHNAADIPLYATSHAYQGVVDTARDADMNNLIFCDTPWTLNAADGSNPFQATINKYWPNKIIDFARLYALGVDAYNVTPYLKWLRAKPYERYSGQTGRLSVDNNNRIRRALTWAKIIKGKAVIIQERLVENAKSVR</sequence>
<keyword evidence="6" id="KW-0998">Cell outer membrane</keyword>
<keyword evidence="7" id="KW-0449">Lipoprotein</keyword>
<keyword evidence="5" id="KW-0564">Palmitate</keyword>
<dbReference type="GO" id="GO:0030234">
    <property type="term" value="F:enzyme regulator activity"/>
    <property type="evidence" value="ECO:0007669"/>
    <property type="project" value="TreeGrafter"/>
</dbReference>
<dbReference type="InterPro" id="IPR028082">
    <property type="entry name" value="Peripla_BP_I"/>
</dbReference>
<dbReference type="GO" id="GO:0009252">
    <property type="term" value="P:peptidoglycan biosynthetic process"/>
    <property type="evidence" value="ECO:0007669"/>
    <property type="project" value="UniProtKB-KW"/>
</dbReference>
<dbReference type="PANTHER" id="PTHR38038">
    <property type="entry name" value="PENICILLIN-BINDING PROTEIN ACTIVATOR LPOA"/>
    <property type="match status" value="1"/>
</dbReference>
<dbReference type="Gene3D" id="1.25.40.650">
    <property type="match status" value="1"/>
</dbReference>
<dbReference type="Gene3D" id="1.25.40.10">
    <property type="entry name" value="Tetratricopeptide repeat domain"/>
    <property type="match status" value="1"/>
</dbReference>
<reference evidence="9" key="1">
    <citation type="submission" date="2018-06" db="EMBL/GenBank/DDBJ databases">
        <authorList>
            <person name="Zhirakovskaya E."/>
        </authorList>
    </citation>
    <scope>NUCLEOTIDE SEQUENCE</scope>
</reference>
<feature type="compositionally biased region" description="Polar residues" evidence="8">
    <location>
        <begin position="59"/>
        <end position="71"/>
    </location>
</feature>
<keyword evidence="2" id="KW-0133">Cell shape</keyword>